<dbReference type="Proteomes" id="UP000241769">
    <property type="component" value="Unassembled WGS sequence"/>
</dbReference>
<dbReference type="InParanoid" id="A0A2P6NHG9"/>
<evidence type="ECO:0000313" key="3">
    <source>
        <dbReference type="Proteomes" id="UP000241769"/>
    </source>
</evidence>
<accession>A0A2P6NHG9</accession>
<proteinExistence type="predicted"/>
<evidence type="ECO:0000313" key="2">
    <source>
        <dbReference type="EMBL" id="PRP83403.1"/>
    </source>
</evidence>
<dbReference type="AlphaFoldDB" id="A0A2P6NHG9"/>
<reference evidence="2 3" key="1">
    <citation type="journal article" date="2018" name="Genome Biol. Evol.">
        <title>Multiple Roots of Fruiting Body Formation in Amoebozoa.</title>
        <authorList>
            <person name="Hillmann F."/>
            <person name="Forbes G."/>
            <person name="Novohradska S."/>
            <person name="Ferling I."/>
            <person name="Riege K."/>
            <person name="Groth M."/>
            <person name="Westermann M."/>
            <person name="Marz M."/>
            <person name="Spaller T."/>
            <person name="Winckler T."/>
            <person name="Schaap P."/>
            <person name="Glockner G."/>
        </authorList>
    </citation>
    <scope>NUCLEOTIDE SEQUENCE [LARGE SCALE GENOMIC DNA]</scope>
    <source>
        <strain evidence="2 3">Jena</strain>
    </source>
</reference>
<dbReference type="EMBL" id="MDYQ01000083">
    <property type="protein sequence ID" value="PRP83403.1"/>
    <property type="molecule type" value="Genomic_DNA"/>
</dbReference>
<keyword evidence="3" id="KW-1185">Reference proteome</keyword>
<evidence type="ECO:0000256" key="1">
    <source>
        <dbReference type="SAM" id="MobiDB-lite"/>
    </source>
</evidence>
<comment type="caution">
    <text evidence="2">The sequence shown here is derived from an EMBL/GenBank/DDBJ whole genome shotgun (WGS) entry which is preliminary data.</text>
</comment>
<gene>
    <name evidence="2" type="ORF">PROFUN_09431</name>
</gene>
<organism evidence="2 3">
    <name type="scientific">Planoprotostelium fungivorum</name>
    <dbReference type="NCBI Taxonomy" id="1890364"/>
    <lineage>
        <taxon>Eukaryota</taxon>
        <taxon>Amoebozoa</taxon>
        <taxon>Evosea</taxon>
        <taxon>Variosea</taxon>
        <taxon>Cavosteliida</taxon>
        <taxon>Cavosteliaceae</taxon>
        <taxon>Planoprotostelium</taxon>
    </lineage>
</organism>
<feature type="region of interest" description="Disordered" evidence="1">
    <location>
        <begin position="138"/>
        <end position="163"/>
    </location>
</feature>
<sequence>MENHLEVTEEPRLLSTTLGSTHCGRIQVLNKHNQWGIPSLKMDAIVGNMARTYFYVWKRIPAWSLWFLGLSDLESICRVYGSFLTKVLIRFLLCPKGEPNFFPGMLQASTISDYEFYVRCARKMRKGMDCLTNRQRSAPRGKELRTATSNVLTGPTAGAGPGRTNEWHLKRGIFSYMTQAGTRNWINALPACVANYNSSYHTTIKTSPNKLLFSEPHVERELRTSAWPLRVDLHIPVGVAPIHLILLKESSVLVGPCKSGLNQAQLFIVDLFQQFIVMASLDSDTSL</sequence>
<protein>
    <submittedName>
        <fullName evidence="2">Uncharacterized protein</fullName>
    </submittedName>
</protein>
<name>A0A2P6NHG9_9EUKA</name>